<gene>
    <name evidence="12" type="ORF">SAMN05216554_1064</name>
</gene>
<sequence>MVGSVAGDARLRQRVIVVSGVAGSGKSTVGTLLASRLGQPFIDADDLHPRSNVTKMSAGTPLTDDDRRPWLDAVGRAARESTAVVACSALRRIYRSQLRHWVPDAVFVQLTAQPELVGARLATRADHFMPASLLASQYALLEPLTPDEGGLTLDVASRPESLVEHIVSHLAHADDDGEAPATQQPLKKERE</sequence>
<evidence type="ECO:0000313" key="13">
    <source>
        <dbReference type="Proteomes" id="UP000198891"/>
    </source>
</evidence>
<dbReference type="OrthoDB" id="9795716at2"/>
<evidence type="ECO:0000256" key="4">
    <source>
        <dbReference type="ARBA" id="ARBA00022679"/>
    </source>
</evidence>
<dbReference type="GO" id="GO:0005524">
    <property type="term" value="F:ATP binding"/>
    <property type="evidence" value="ECO:0007669"/>
    <property type="project" value="UniProtKB-KW"/>
</dbReference>
<keyword evidence="8" id="KW-0311">Gluconate utilization</keyword>
<dbReference type="EC" id="2.7.1.12" evidence="3 10"/>
<comment type="similarity">
    <text evidence="2 10">Belongs to the gluconokinase GntK/GntV family.</text>
</comment>
<dbReference type="PANTHER" id="PTHR43442:SF3">
    <property type="entry name" value="GLUCONOKINASE-RELATED"/>
    <property type="match status" value="1"/>
</dbReference>
<proteinExistence type="inferred from homology"/>
<dbReference type="GO" id="GO:0005737">
    <property type="term" value="C:cytoplasm"/>
    <property type="evidence" value="ECO:0007669"/>
    <property type="project" value="TreeGrafter"/>
</dbReference>
<dbReference type="GO" id="GO:0046316">
    <property type="term" value="F:gluconokinase activity"/>
    <property type="evidence" value="ECO:0007669"/>
    <property type="project" value="UniProtKB-EC"/>
</dbReference>
<dbReference type="FunFam" id="3.40.50.300:FF:000522">
    <property type="entry name" value="Gluconokinase"/>
    <property type="match status" value="1"/>
</dbReference>
<evidence type="ECO:0000256" key="10">
    <source>
        <dbReference type="RuleBase" id="RU363066"/>
    </source>
</evidence>
<keyword evidence="7 10" id="KW-0067">ATP-binding</keyword>
<evidence type="ECO:0000256" key="1">
    <source>
        <dbReference type="ARBA" id="ARBA00004761"/>
    </source>
</evidence>
<dbReference type="SUPFAM" id="SSF52540">
    <property type="entry name" value="P-loop containing nucleoside triphosphate hydrolases"/>
    <property type="match status" value="1"/>
</dbReference>
<dbReference type="AlphaFoldDB" id="A0A1H3LND8"/>
<dbReference type="Pfam" id="PF01202">
    <property type="entry name" value="SKI"/>
    <property type="match status" value="1"/>
</dbReference>
<dbReference type="CDD" id="cd02021">
    <property type="entry name" value="GntK"/>
    <property type="match status" value="1"/>
</dbReference>
<evidence type="ECO:0000256" key="9">
    <source>
        <dbReference type="ARBA" id="ARBA00048090"/>
    </source>
</evidence>
<evidence type="ECO:0000256" key="2">
    <source>
        <dbReference type="ARBA" id="ARBA00008420"/>
    </source>
</evidence>
<organism evidence="12 13">
    <name type="scientific">Herbiconiux ginsengi</name>
    <dbReference type="NCBI Taxonomy" id="381665"/>
    <lineage>
        <taxon>Bacteria</taxon>
        <taxon>Bacillati</taxon>
        <taxon>Actinomycetota</taxon>
        <taxon>Actinomycetes</taxon>
        <taxon>Micrococcales</taxon>
        <taxon>Microbacteriaceae</taxon>
        <taxon>Herbiconiux</taxon>
    </lineage>
</organism>
<dbReference type="InterPro" id="IPR031322">
    <property type="entry name" value="Shikimate/glucono_kinase"/>
</dbReference>
<dbReference type="Gene3D" id="3.40.50.300">
    <property type="entry name" value="P-loop containing nucleotide triphosphate hydrolases"/>
    <property type="match status" value="1"/>
</dbReference>
<comment type="catalytic activity">
    <reaction evidence="9 10">
        <text>D-gluconate + ATP = 6-phospho-D-gluconate + ADP + H(+)</text>
        <dbReference type="Rhea" id="RHEA:19433"/>
        <dbReference type="ChEBI" id="CHEBI:15378"/>
        <dbReference type="ChEBI" id="CHEBI:18391"/>
        <dbReference type="ChEBI" id="CHEBI:30616"/>
        <dbReference type="ChEBI" id="CHEBI:58759"/>
        <dbReference type="ChEBI" id="CHEBI:456216"/>
        <dbReference type="EC" id="2.7.1.12"/>
    </reaction>
</comment>
<evidence type="ECO:0000256" key="5">
    <source>
        <dbReference type="ARBA" id="ARBA00022741"/>
    </source>
</evidence>
<comment type="pathway">
    <text evidence="1">Carbohydrate acid metabolism.</text>
</comment>
<dbReference type="RefSeq" id="WP_092549755.1">
    <property type="nucleotide sequence ID" value="NZ_FNPZ01000001.1"/>
</dbReference>
<dbReference type="PANTHER" id="PTHR43442">
    <property type="entry name" value="GLUCONOKINASE-RELATED"/>
    <property type="match status" value="1"/>
</dbReference>
<evidence type="ECO:0000313" key="12">
    <source>
        <dbReference type="EMBL" id="SDY66057.1"/>
    </source>
</evidence>
<reference evidence="12 13" key="1">
    <citation type="submission" date="2016-10" db="EMBL/GenBank/DDBJ databases">
        <authorList>
            <person name="de Groot N.N."/>
        </authorList>
    </citation>
    <scope>NUCLEOTIDE SEQUENCE [LARGE SCALE GENOMIC DNA]</scope>
    <source>
        <strain evidence="12 13">CGMCC 4.3491</strain>
    </source>
</reference>
<evidence type="ECO:0000256" key="3">
    <source>
        <dbReference type="ARBA" id="ARBA00012054"/>
    </source>
</evidence>
<dbReference type="InterPro" id="IPR006001">
    <property type="entry name" value="Therm_gnt_kin"/>
</dbReference>
<feature type="region of interest" description="Disordered" evidence="11">
    <location>
        <begin position="172"/>
        <end position="191"/>
    </location>
</feature>
<dbReference type="STRING" id="381665.SAMN05216554_1064"/>
<keyword evidence="4 10" id="KW-0808">Transferase</keyword>
<evidence type="ECO:0000256" key="6">
    <source>
        <dbReference type="ARBA" id="ARBA00022777"/>
    </source>
</evidence>
<keyword evidence="6 10" id="KW-0418">Kinase</keyword>
<dbReference type="GO" id="GO:0019521">
    <property type="term" value="P:D-gluconate metabolic process"/>
    <property type="evidence" value="ECO:0007669"/>
    <property type="project" value="UniProtKB-KW"/>
</dbReference>
<accession>A0A1H3LND8</accession>
<evidence type="ECO:0000256" key="7">
    <source>
        <dbReference type="ARBA" id="ARBA00022840"/>
    </source>
</evidence>
<evidence type="ECO:0000256" key="11">
    <source>
        <dbReference type="SAM" id="MobiDB-lite"/>
    </source>
</evidence>
<keyword evidence="13" id="KW-1185">Reference proteome</keyword>
<keyword evidence="5 10" id="KW-0547">Nucleotide-binding</keyword>
<dbReference type="InterPro" id="IPR027417">
    <property type="entry name" value="P-loop_NTPase"/>
</dbReference>
<evidence type="ECO:0000256" key="8">
    <source>
        <dbReference type="ARBA" id="ARBA00023064"/>
    </source>
</evidence>
<protein>
    <recommendedName>
        <fullName evidence="3 10">Gluconokinase</fullName>
        <ecNumber evidence="3 10">2.7.1.12</ecNumber>
    </recommendedName>
</protein>
<name>A0A1H3LND8_9MICO</name>
<dbReference type="EMBL" id="FNPZ01000001">
    <property type="protein sequence ID" value="SDY66057.1"/>
    <property type="molecule type" value="Genomic_DNA"/>
</dbReference>
<dbReference type="NCBIfam" id="TIGR01313">
    <property type="entry name" value="therm_gnt_kin"/>
    <property type="match status" value="1"/>
</dbReference>
<dbReference type="Proteomes" id="UP000198891">
    <property type="component" value="Unassembled WGS sequence"/>
</dbReference>